<dbReference type="Pfam" id="PF13649">
    <property type="entry name" value="Methyltransf_25"/>
    <property type="match status" value="1"/>
</dbReference>
<evidence type="ECO:0000259" key="1">
    <source>
        <dbReference type="Pfam" id="PF13649"/>
    </source>
</evidence>
<feature type="domain" description="Methyltransferase" evidence="1">
    <location>
        <begin position="51"/>
        <end position="147"/>
    </location>
</feature>
<sequence length="218" mass="24382">MGMRTGEKGRSFEGIWGGRNYEALASAFGMGPRFYERALGGLVLAPGMKALDLGCGPGGLSFALGARSPVDTQIHGVDLSVDQLDLASRRAGRVSCSLRFHRCSMDELPFPDGEFDLVMTSMALHETPPEVRRRTVGEVARVLRDGGRFLLVDWSRPHLGLWGAVWFPLVCWGERNRDNWNNVYPELCRSRDLILEEDCYLNSITRRQLFRKAPRPAA</sequence>
<dbReference type="CDD" id="cd02440">
    <property type="entry name" value="AdoMet_MTases"/>
    <property type="match status" value="1"/>
</dbReference>
<dbReference type="PaxDb" id="584708-Apau_1985"/>
<dbReference type="STRING" id="584708.Apau_1985"/>
<dbReference type="InterPro" id="IPR041698">
    <property type="entry name" value="Methyltransf_25"/>
</dbReference>
<dbReference type="EMBL" id="CM001022">
    <property type="protein sequence ID" value="EFQ24397.1"/>
    <property type="molecule type" value="Genomic_DNA"/>
</dbReference>
<dbReference type="eggNOG" id="COG2226">
    <property type="taxonomic scope" value="Bacteria"/>
</dbReference>
<keyword evidence="3" id="KW-1185">Reference proteome</keyword>
<reference evidence="2 3" key="1">
    <citation type="journal article" date="2010" name="Stand. Genomic Sci.">
        <title>Non-contiguous finished genome sequence of Aminomonas paucivorans type strain (GLU-3).</title>
        <authorList>
            <person name="Pitluck S."/>
            <person name="Yasawong M."/>
            <person name="Held B."/>
            <person name="Lapidus A."/>
            <person name="Nolan M."/>
            <person name="Copeland A."/>
            <person name="Lucas S."/>
            <person name="Del Rio T.G."/>
            <person name="Tice H."/>
            <person name="Cheng J.F."/>
            <person name="Chertkov O."/>
            <person name="Goodwin L."/>
            <person name="Tapia R."/>
            <person name="Han C."/>
            <person name="Liolios K."/>
            <person name="Ivanova N."/>
            <person name="Mavromatis K."/>
            <person name="Ovchinnikova G."/>
            <person name="Pati A."/>
            <person name="Chen A."/>
            <person name="Palaniappan K."/>
            <person name="Land M."/>
            <person name="Hauser L."/>
            <person name="Chang Y.J."/>
            <person name="Jeffries C.D."/>
            <person name="Pukall R."/>
            <person name="Spring S."/>
            <person name="Rohde M."/>
            <person name="Sikorski J."/>
            <person name="Goker M."/>
            <person name="Woyke T."/>
            <person name="Bristow J."/>
            <person name="Eisen J.A."/>
            <person name="Markowitz V."/>
            <person name="Hugenholtz P."/>
            <person name="Kyrpides N.C."/>
            <person name="Klenk H.P."/>
        </authorList>
    </citation>
    <scope>NUCLEOTIDE SEQUENCE [LARGE SCALE GENOMIC DNA]</scope>
    <source>
        <strain evidence="2 3">DSM 12260</strain>
    </source>
</reference>
<keyword evidence="2" id="KW-0489">Methyltransferase</keyword>
<protein>
    <submittedName>
        <fullName evidence="2">Methyltransferase type 11</fullName>
    </submittedName>
</protein>
<evidence type="ECO:0000313" key="3">
    <source>
        <dbReference type="Proteomes" id="UP000005096"/>
    </source>
</evidence>
<dbReference type="AlphaFoldDB" id="E3CX50"/>
<evidence type="ECO:0000313" key="2">
    <source>
        <dbReference type="EMBL" id="EFQ24397.1"/>
    </source>
</evidence>
<dbReference type="HOGENOM" id="CLU_037990_11_2_0"/>
<dbReference type="GO" id="GO:0032259">
    <property type="term" value="P:methylation"/>
    <property type="evidence" value="ECO:0007669"/>
    <property type="project" value="UniProtKB-KW"/>
</dbReference>
<dbReference type="GO" id="GO:0008168">
    <property type="term" value="F:methyltransferase activity"/>
    <property type="evidence" value="ECO:0007669"/>
    <property type="project" value="UniProtKB-KW"/>
</dbReference>
<organism evidence="2 3">
    <name type="scientific">Aminomonas paucivorans DSM 12260</name>
    <dbReference type="NCBI Taxonomy" id="584708"/>
    <lineage>
        <taxon>Bacteria</taxon>
        <taxon>Thermotogati</taxon>
        <taxon>Synergistota</taxon>
        <taxon>Synergistia</taxon>
        <taxon>Synergistales</taxon>
        <taxon>Synergistaceae</taxon>
        <taxon>Aminomonas</taxon>
    </lineage>
</organism>
<dbReference type="InterPro" id="IPR029063">
    <property type="entry name" value="SAM-dependent_MTases_sf"/>
</dbReference>
<dbReference type="SUPFAM" id="SSF53335">
    <property type="entry name" value="S-adenosyl-L-methionine-dependent methyltransferases"/>
    <property type="match status" value="1"/>
</dbReference>
<keyword evidence="2" id="KW-0808">Transferase</keyword>
<dbReference type="Proteomes" id="UP000005096">
    <property type="component" value="Chromosome"/>
</dbReference>
<dbReference type="Gene3D" id="3.40.50.150">
    <property type="entry name" value="Vaccinia Virus protein VP39"/>
    <property type="match status" value="1"/>
</dbReference>
<gene>
    <name evidence="2" type="ORF">Apau_1985</name>
</gene>
<dbReference type="InterPro" id="IPR050508">
    <property type="entry name" value="Methyltransf_Superfamily"/>
</dbReference>
<accession>E3CX50</accession>
<name>E3CX50_9BACT</name>
<dbReference type="PANTHER" id="PTHR42912">
    <property type="entry name" value="METHYLTRANSFERASE"/>
    <property type="match status" value="1"/>
</dbReference>
<proteinExistence type="predicted"/>